<proteinExistence type="predicted"/>
<sequence length="24" mass="2869">MDEVTRNNGTYKRISFGVCFLWTM</sequence>
<accession>A0A3L6DMW1</accession>
<evidence type="ECO:0000313" key="1">
    <source>
        <dbReference type="EMBL" id="PWZ09433.1"/>
    </source>
</evidence>
<gene>
    <name evidence="1" type="ORF">Zm00014a_033233</name>
</gene>
<reference evidence="1" key="1">
    <citation type="journal article" date="2018" name="Nat. Genet.">
        <title>Extensive intraspecific gene order and gene structural variations between Mo17 and other maize genomes.</title>
        <authorList>
            <person name="Sun S."/>
            <person name="Zhou Y."/>
            <person name="Chen J."/>
            <person name="Shi J."/>
            <person name="Zhao H."/>
            <person name="Zhao H."/>
            <person name="Song W."/>
            <person name="Zhang M."/>
            <person name="Cui Y."/>
            <person name="Dong X."/>
            <person name="Liu H."/>
            <person name="Ma X."/>
            <person name="Jiao Y."/>
            <person name="Wang B."/>
            <person name="Wei X."/>
            <person name="Stein J.C."/>
            <person name="Glaubitz J.C."/>
            <person name="Lu F."/>
            <person name="Yu G."/>
            <person name="Liang C."/>
            <person name="Fengler K."/>
            <person name="Li B."/>
            <person name="Rafalski A."/>
            <person name="Schnable P.S."/>
            <person name="Ware D.H."/>
            <person name="Buckler E.S."/>
            <person name="Lai J."/>
        </authorList>
    </citation>
    <scope>NUCLEOTIDE SEQUENCE [LARGE SCALE GENOMIC DNA]</scope>
    <source>
        <tissue evidence="1">Seedling</tissue>
    </source>
</reference>
<name>A0A3L6DMW1_MAIZE</name>
<comment type="caution">
    <text evidence="1">The sequence shown here is derived from an EMBL/GenBank/DDBJ whole genome shotgun (WGS) entry which is preliminary data.</text>
</comment>
<dbReference type="AlphaFoldDB" id="A0A3L6DMW1"/>
<dbReference type="Proteomes" id="UP000251960">
    <property type="component" value="Chromosome 8"/>
</dbReference>
<dbReference type="EMBL" id="NCVQ01000009">
    <property type="protein sequence ID" value="PWZ09433.1"/>
    <property type="molecule type" value="Genomic_DNA"/>
</dbReference>
<protein>
    <submittedName>
        <fullName evidence="1">Uncharacterized protein</fullName>
    </submittedName>
</protein>
<organism evidence="1">
    <name type="scientific">Zea mays</name>
    <name type="common">Maize</name>
    <dbReference type="NCBI Taxonomy" id="4577"/>
    <lineage>
        <taxon>Eukaryota</taxon>
        <taxon>Viridiplantae</taxon>
        <taxon>Streptophyta</taxon>
        <taxon>Embryophyta</taxon>
        <taxon>Tracheophyta</taxon>
        <taxon>Spermatophyta</taxon>
        <taxon>Magnoliopsida</taxon>
        <taxon>Liliopsida</taxon>
        <taxon>Poales</taxon>
        <taxon>Poaceae</taxon>
        <taxon>PACMAD clade</taxon>
        <taxon>Panicoideae</taxon>
        <taxon>Andropogonodae</taxon>
        <taxon>Andropogoneae</taxon>
        <taxon>Tripsacinae</taxon>
        <taxon>Zea</taxon>
    </lineage>
</organism>